<name>A0A285J2Y4_9RHOB</name>
<reference evidence="3 4" key="1">
    <citation type="submission" date="2017-09" db="EMBL/GenBank/DDBJ databases">
        <authorList>
            <person name="Ehlers B."/>
            <person name="Leendertz F.H."/>
        </authorList>
    </citation>
    <scope>NUCLEOTIDE SEQUENCE [LARGE SCALE GENOMIC DNA]</scope>
    <source>
        <strain evidence="3 4">CGMCC 1.12662</strain>
    </source>
</reference>
<evidence type="ECO:0000259" key="2">
    <source>
        <dbReference type="SMART" id="SM00421"/>
    </source>
</evidence>
<evidence type="ECO:0000256" key="1">
    <source>
        <dbReference type="SAM" id="MobiDB-lite"/>
    </source>
</evidence>
<dbReference type="SUPFAM" id="SSF53474">
    <property type="entry name" value="alpha/beta-Hydrolases"/>
    <property type="match status" value="1"/>
</dbReference>
<dbReference type="SUPFAM" id="SSF46894">
    <property type="entry name" value="C-terminal effector domain of the bipartite response regulators"/>
    <property type="match status" value="1"/>
</dbReference>
<dbReference type="GO" id="GO:0003677">
    <property type="term" value="F:DNA binding"/>
    <property type="evidence" value="ECO:0007669"/>
    <property type="project" value="UniProtKB-KW"/>
</dbReference>
<dbReference type="Gene3D" id="1.10.10.10">
    <property type="entry name" value="Winged helix-like DNA-binding domain superfamily/Winged helix DNA-binding domain"/>
    <property type="match status" value="1"/>
</dbReference>
<proteinExistence type="predicted"/>
<organism evidence="3 4">
    <name type="scientific">Pseudooceanicola antarcticus</name>
    <dbReference type="NCBI Taxonomy" id="1247613"/>
    <lineage>
        <taxon>Bacteria</taxon>
        <taxon>Pseudomonadati</taxon>
        <taxon>Pseudomonadota</taxon>
        <taxon>Alphaproteobacteria</taxon>
        <taxon>Rhodobacterales</taxon>
        <taxon>Paracoccaceae</taxon>
        <taxon>Pseudooceanicola</taxon>
    </lineage>
</organism>
<dbReference type="SMART" id="SM00421">
    <property type="entry name" value="HTH_LUXR"/>
    <property type="match status" value="1"/>
</dbReference>
<dbReference type="GO" id="GO:0006355">
    <property type="term" value="P:regulation of DNA-templated transcription"/>
    <property type="evidence" value="ECO:0007669"/>
    <property type="project" value="InterPro"/>
</dbReference>
<sequence length="747" mass="79687">MAYSWRPQDAGTEAHGATDTPGTADRLHDDVIGRLYDVALDPLRLADLLDDWEHLNRPLRRALDRAMAGGEDASGHPDGDFGSLPDSPRDAETLASPDATLRQEMRRGGALDFTDHFQRVTRLLEQTSAAHVLRPEETELRRFARTAAFAVGSDLRLSAANEAARHGLGVKRGDPLDSLPLEVPHLEALRGRLRRMLSAAADPVPERARRPAARPGGEAVLRLRLAGSGQLFLAQLALNRPGGGRSPFVLVVTSQLRWPEALTETLRDAYKLTRAEAQILRSLSEARPLRDIAEERGRSVETVRAQIKAILAKTETRSQGELLRLALSVSELVPALPGPVGGPIGARPAGGDTPRGLVVAAAPAPANPARRSGNAAPIGATRPRMPSQGKPLRAPHGQPGTPLTGREATPMVTIGPLANDPAPAVPTPSGGGGSGMVRFSHAGGLLPLRPYRSLSRPGGRRMEYLVLGDSQGRAMLWTHGTYGQCRWPAALEAQVEAQGLCLLVPIRAGFGGSDPAPAGCDRARLAAEDMLALLEHHHARQVPVLAFGDDLHSACLLAATAPERDSALIGVSSSLPIYRAEDYDSMGRWHRFLLGGARYTPELFPFMMDTVSAMAKRMGGLEFLATLFAQSAADSATIAQPECRAALLSGTEIALDGSGHFLPALAGEIAASARGDWRADLEALKGKLPIHVMQGGQSLRQPASLRAAARRTFPWIAFREIAEGGELLHLQAGAELLELASGFCLKR</sequence>
<feature type="region of interest" description="Disordered" evidence="1">
    <location>
        <begin position="1"/>
        <end position="25"/>
    </location>
</feature>
<evidence type="ECO:0000313" key="4">
    <source>
        <dbReference type="Proteomes" id="UP000231655"/>
    </source>
</evidence>
<accession>A0A285J2Y4</accession>
<feature type="domain" description="HTH luxR-type" evidence="2">
    <location>
        <begin position="269"/>
        <end position="326"/>
    </location>
</feature>
<dbReference type="Proteomes" id="UP000231655">
    <property type="component" value="Unassembled WGS sequence"/>
</dbReference>
<feature type="region of interest" description="Disordered" evidence="1">
    <location>
        <begin position="364"/>
        <end position="403"/>
    </location>
</feature>
<protein>
    <submittedName>
        <fullName evidence="3">DNA-binding transcriptional regulator, CsgD family</fullName>
    </submittedName>
</protein>
<dbReference type="InterPro" id="IPR000792">
    <property type="entry name" value="Tscrpt_reg_LuxR_C"/>
</dbReference>
<dbReference type="InterPro" id="IPR036388">
    <property type="entry name" value="WH-like_DNA-bd_sf"/>
</dbReference>
<dbReference type="Gene3D" id="3.40.50.1820">
    <property type="entry name" value="alpha/beta hydrolase"/>
    <property type="match status" value="1"/>
</dbReference>
<evidence type="ECO:0000313" key="3">
    <source>
        <dbReference type="EMBL" id="SNY54659.1"/>
    </source>
</evidence>
<feature type="region of interest" description="Disordered" evidence="1">
    <location>
        <begin position="67"/>
        <end position="100"/>
    </location>
</feature>
<dbReference type="InterPro" id="IPR016032">
    <property type="entry name" value="Sig_transdc_resp-reg_C-effctor"/>
</dbReference>
<feature type="compositionally biased region" description="Low complexity" evidence="1">
    <location>
        <begin position="364"/>
        <end position="377"/>
    </location>
</feature>
<keyword evidence="3" id="KW-0238">DNA-binding</keyword>
<gene>
    <name evidence="3" type="ORF">SAMN06297129_2876</name>
</gene>
<dbReference type="AlphaFoldDB" id="A0A285J2Y4"/>
<dbReference type="EMBL" id="OBEA01000005">
    <property type="protein sequence ID" value="SNY54659.1"/>
    <property type="molecule type" value="Genomic_DNA"/>
</dbReference>
<dbReference type="InterPro" id="IPR029058">
    <property type="entry name" value="AB_hydrolase_fold"/>
</dbReference>